<gene>
    <name evidence="2" type="ORF">B0H17DRAFT_1063766</name>
</gene>
<sequence length="122" mass="13411">MLHVALPICAMSVRGISSWELSLLVVPSPEPGRSLSRPSTPRSHLQAPQALPPPPKANQDLPTSRLKPTRSFRSSSPCHANPSTCCQARWIFVPIWPFRYGSRVPFVTPSLIATDLRSKVST</sequence>
<dbReference type="AlphaFoldDB" id="A0AAD7GIR8"/>
<proteinExistence type="predicted"/>
<feature type="region of interest" description="Disordered" evidence="1">
    <location>
        <begin position="28"/>
        <end position="81"/>
    </location>
</feature>
<keyword evidence="3" id="KW-1185">Reference proteome</keyword>
<name>A0AAD7GIR8_MYCRO</name>
<comment type="caution">
    <text evidence="2">The sequence shown here is derived from an EMBL/GenBank/DDBJ whole genome shotgun (WGS) entry which is preliminary data.</text>
</comment>
<accession>A0AAD7GIR8</accession>
<organism evidence="2 3">
    <name type="scientific">Mycena rosella</name>
    <name type="common">Pink bonnet</name>
    <name type="synonym">Agaricus rosellus</name>
    <dbReference type="NCBI Taxonomy" id="1033263"/>
    <lineage>
        <taxon>Eukaryota</taxon>
        <taxon>Fungi</taxon>
        <taxon>Dikarya</taxon>
        <taxon>Basidiomycota</taxon>
        <taxon>Agaricomycotina</taxon>
        <taxon>Agaricomycetes</taxon>
        <taxon>Agaricomycetidae</taxon>
        <taxon>Agaricales</taxon>
        <taxon>Marasmiineae</taxon>
        <taxon>Mycenaceae</taxon>
        <taxon>Mycena</taxon>
    </lineage>
</organism>
<dbReference type="EMBL" id="JARKIE010000061">
    <property type="protein sequence ID" value="KAJ7690955.1"/>
    <property type="molecule type" value="Genomic_DNA"/>
</dbReference>
<dbReference type="Proteomes" id="UP001221757">
    <property type="component" value="Unassembled WGS sequence"/>
</dbReference>
<evidence type="ECO:0000313" key="3">
    <source>
        <dbReference type="Proteomes" id="UP001221757"/>
    </source>
</evidence>
<evidence type="ECO:0000313" key="2">
    <source>
        <dbReference type="EMBL" id="KAJ7690955.1"/>
    </source>
</evidence>
<evidence type="ECO:0000256" key="1">
    <source>
        <dbReference type="SAM" id="MobiDB-lite"/>
    </source>
</evidence>
<feature type="compositionally biased region" description="Polar residues" evidence="1">
    <location>
        <begin position="71"/>
        <end position="81"/>
    </location>
</feature>
<reference evidence="2" key="1">
    <citation type="submission" date="2023-03" db="EMBL/GenBank/DDBJ databases">
        <title>Massive genome expansion in bonnet fungi (Mycena s.s.) driven by repeated elements and novel gene families across ecological guilds.</title>
        <authorList>
            <consortium name="Lawrence Berkeley National Laboratory"/>
            <person name="Harder C.B."/>
            <person name="Miyauchi S."/>
            <person name="Viragh M."/>
            <person name="Kuo A."/>
            <person name="Thoen E."/>
            <person name="Andreopoulos B."/>
            <person name="Lu D."/>
            <person name="Skrede I."/>
            <person name="Drula E."/>
            <person name="Henrissat B."/>
            <person name="Morin E."/>
            <person name="Kohler A."/>
            <person name="Barry K."/>
            <person name="LaButti K."/>
            <person name="Morin E."/>
            <person name="Salamov A."/>
            <person name="Lipzen A."/>
            <person name="Mereny Z."/>
            <person name="Hegedus B."/>
            <person name="Baldrian P."/>
            <person name="Stursova M."/>
            <person name="Weitz H."/>
            <person name="Taylor A."/>
            <person name="Grigoriev I.V."/>
            <person name="Nagy L.G."/>
            <person name="Martin F."/>
            <person name="Kauserud H."/>
        </authorList>
    </citation>
    <scope>NUCLEOTIDE SEQUENCE</scope>
    <source>
        <strain evidence="2">CBHHK067</strain>
    </source>
</reference>
<protein>
    <submittedName>
        <fullName evidence="2">Uncharacterized protein</fullName>
    </submittedName>
</protein>